<feature type="compositionally biased region" description="Basic and acidic residues" evidence="1">
    <location>
        <begin position="81"/>
        <end position="96"/>
    </location>
</feature>
<gene>
    <name evidence="2" type="ORF">QR680_010934</name>
</gene>
<dbReference type="AlphaFoldDB" id="A0AA39MCH9"/>
<feature type="compositionally biased region" description="Basic and acidic residues" evidence="1">
    <location>
        <begin position="1"/>
        <end position="44"/>
    </location>
</feature>
<feature type="compositionally biased region" description="Basic and acidic residues" evidence="1">
    <location>
        <begin position="171"/>
        <end position="221"/>
    </location>
</feature>
<dbReference type="EMBL" id="JAUCMV010000001">
    <property type="protein sequence ID" value="KAK0428659.1"/>
    <property type="molecule type" value="Genomic_DNA"/>
</dbReference>
<feature type="region of interest" description="Disordered" evidence="1">
    <location>
        <begin position="171"/>
        <end position="296"/>
    </location>
</feature>
<comment type="caution">
    <text evidence="2">The sequence shown here is derived from an EMBL/GenBank/DDBJ whole genome shotgun (WGS) entry which is preliminary data.</text>
</comment>
<name>A0AA39MCH9_9BILA</name>
<dbReference type="Proteomes" id="UP001175271">
    <property type="component" value="Unassembled WGS sequence"/>
</dbReference>
<reference evidence="2" key="1">
    <citation type="submission" date="2023-06" db="EMBL/GenBank/DDBJ databases">
        <title>Genomic analysis of the entomopathogenic nematode Steinernema hermaphroditum.</title>
        <authorList>
            <person name="Schwarz E.M."/>
            <person name="Heppert J.K."/>
            <person name="Baniya A."/>
            <person name="Schwartz H.T."/>
            <person name="Tan C.-H."/>
            <person name="Antoshechkin I."/>
            <person name="Sternberg P.W."/>
            <person name="Goodrich-Blair H."/>
            <person name="Dillman A.R."/>
        </authorList>
    </citation>
    <scope>NUCLEOTIDE SEQUENCE</scope>
    <source>
        <strain evidence="2">PS9179</strain>
        <tissue evidence="2">Whole animal</tissue>
    </source>
</reference>
<evidence type="ECO:0000313" key="2">
    <source>
        <dbReference type="EMBL" id="KAK0428659.1"/>
    </source>
</evidence>
<accession>A0AA39MCH9</accession>
<keyword evidence="3" id="KW-1185">Reference proteome</keyword>
<feature type="region of interest" description="Disordered" evidence="1">
    <location>
        <begin position="137"/>
        <end position="157"/>
    </location>
</feature>
<evidence type="ECO:0000313" key="3">
    <source>
        <dbReference type="Proteomes" id="UP001175271"/>
    </source>
</evidence>
<evidence type="ECO:0000256" key="1">
    <source>
        <dbReference type="SAM" id="MobiDB-lite"/>
    </source>
</evidence>
<feature type="compositionally biased region" description="Basic and acidic residues" evidence="1">
    <location>
        <begin position="137"/>
        <end position="156"/>
    </location>
</feature>
<feature type="compositionally biased region" description="Basic and acidic residues" evidence="1">
    <location>
        <begin position="232"/>
        <end position="259"/>
    </location>
</feature>
<feature type="region of interest" description="Disordered" evidence="1">
    <location>
        <begin position="1"/>
        <end position="103"/>
    </location>
</feature>
<organism evidence="2 3">
    <name type="scientific">Steinernema hermaphroditum</name>
    <dbReference type="NCBI Taxonomy" id="289476"/>
    <lineage>
        <taxon>Eukaryota</taxon>
        <taxon>Metazoa</taxon>
        <taxon>Ecdysozoa</taxon>
        <taxon>Nematoda</taxon>
        <taxon>Chromadorea</taxon>
        <taxon>Rhabditida</taxon>
        <taxon>Tylenchina</taxon>
        <taxon>Panagrolaimomorpha</taxon>
        <taxon>Strongyloidoidea</taxon>
        <taxon>Steinernematidae</taxon>
        <taxon>Steinernema</taxon>
    </lineage>
</organism>
<proteinExistence type="predicted"/>
<protein>
    <recommendedName>
        <fullName evidence="4">Btz domain-containing protein</fullName>
    </recommendedName>
</protein>
<feature type="compositionally biased region" description="Basic and acidic residues" evidence="1">
    <location>
        <begin position="267"/>
        <end position="283"/>
    </location>
</feature>
<sequence length="296" mass="35413">MSYRPRDDRRFGYEQRRGDFRSSDFHRRPPPSRDFRDRDFDSRPRQRVGPSQTVNELDRDSIVGASGGSKRGQFQRGGRISFDRPPQRGRDFRSFRQEPYGGRPFRGRTDTYVKYLHKFPRVNTLYLFSGRDHRTEFRPREEEYVRERQEESDRPKMNIFDPAVVPKKGFYFEHDNRGGDFVKRDRDHPRRGNGDRYRDDRDRIRNMYDPRRDGRDFDRNRSHNQRPAPDGWRNDKQRDERHPNEREQVGRTGRFDRSRLSGFSRADSGKWAHDMYEEAEKEGGQNGGDDGAVADE</sequence>
<evidence type="ECO:0008006" key="4">
    <source>
        <dbReference type="Google" id="ProtNLM"/>
    </source>
</evidence>